<reference evidence="1 2" key="1">
    <citation type="journal article" date="2019" name="Microbiol. Resour. Announc.">
        <title>High-quality draft genome sequence of Fusarium oxysporum f. sp. cubense strain 160527, a causal agent of Panama disease.</title>
        <authorList>
            <person name="Asai S."/>
            <person name="Ayukawa Y."/>
            <person name="Gan P."/>
            <person name="Masuda S."/>
            <person name="Komatsu K."/>
            <person name="Shirasu K."/>
            <person name="Arie T."/>
        </authorList>
    </citation>
    <scope>NUCLEOTIDE SEQUENCE [LARGE SCALE GENOMIC DNA]</scope>
    <source>
        <strain evidence="1 2">160527</strain>
    </source>
</reference>
<dbReference type="AlphaFoldDB" id="A0A559L8C8"/>
<accession>A0A559L8C8</accession>
<proteinExistence type="predicted"/>
<dbReference type="EMBL" id="SRMI01000005">
    <property type="protein sequence ID" value="TVY69610.1"/>
    <property type="molecule type" value="Genomic_DNA"/>
</dbReference>
<evidence type="ECO:0000313" key="2">
    <source>
        <dbReference type="Proteomes" id="UP000320707"/>
    </source>
</evidence>
<dbReference type="Proteomes" id="UP000320707">
    <property type="component" value="Unassembled WGS sequence"/>
</dbReference>
<organism evidence="1 2">
    <name type="scientific">Fusarium oxysporum f. sp. cubense</name>
    <dbReference type="NCBI Taxonomy" id="61366"/>
    <lineage>
        <taxon>Eukaryota</taxon>
        <taxon>Fungi</taxon>
        <taxon>Dikarya</taxon>
        <taxon>Ascomycota</taxon>
        <taxon>Pezizomycotina</taxon>
        <taxon>Sordariomycetes</taxon>
        <taxon>Hypocreomycetidae</taxon>
        <taxon>Hypocreales</taxon>
        <taxon>Nectriaceae</taxon>
        <taxon>Fusarium</taxon>
        <taxon>Fusarium oxysporum species complex</taxon>
    </lineage>
</organism>
<comment type="caution">
    <text evidence="1">The sequence shown here is derived from an EMBL/GenBank/DDBJ whole genome shotgun (WGS) entry which is preliminary data.</text>
</comment>
<gene>
    <name evidence="1" type="ORF">Focb16_v001908</name>
</gene>
<protein>
    <submittedName>
        <fullName evidence="1">Uncharacterized protein</fullName>
    </submittedName>
</protein>
<sequence length="267" mass="29335">MATITVLKSRPAQDLNILTLTFSLRSPHLSFLWLGAIIAGLHKGFLKDIRGLLGFNRIDIHEAVWTSTSISFVQDHVPQQQQNATSISRKTEFTLAFLAQGESRYRQPPIYPYPPPGSTANGDLDLEVRLHMACPGGHGLKFSKITWNCAGGKKEVQETAIVTTAARPTHIPGCAALTNPVNYTGLDPDRDISELVTRNIFMWMREMDGFPISERDIYKHGWFGDGDSDDEDSNCAEGDGGSTMDCNLSVTVGGWISGVMTARYNSS</sequence>
<name>A0A559L8C8_FUSOC</name>
<evidence type="ECO:0000313" key="1">
    <source>
        <dbReference type="EMBL" id="TVY69610.1"/>
    </source>
</evidence>